<evidence type="ECO:0000313" key="2">
    <source>
        <dbReference type="EMBL" id="JAP90447.1"/>
    </source>
</evidence>
<feature type="coiled-coil region" evidence="1">
    <location>
        <begin position="680"/>
        <end position="747"/>
    </location>
</feature>
<accession>A0A146K118</accession>
<dbReference type="EMBL" id="GDID01006159">
    <property type="protein sequence ID" value="JAP90447.1"/>
    <property type="molecule type" value="Transcribed_RNA"/>
</dbReference>
<name>A0A146K118_9EUKA</name>
<evidence type="ECO:0000256" key="1">
    <source>
        <dbReference type="SAM" id="Coils"/>
    </source>
</evidence>
<organism evidence="2">
    <name type="scientific">Trepomonas sp. PC1</name>
    <dbReference type="NCBI Taxonomy" id="1076344"/>
    <lineage>
        <taxon>Eukaryota</taxon>
        <taxon>Metamonada</taxon>
        <taxon>Diplomonadida</taxon>
        <taxon>Hexamitidae</taxon>
        <taxon>Hexamitinae</taxon>
        <taxon>Trepomonas</taxon>
    </lineage>
</organism>
<reference evidence="2" key="1">
    <citation type="submission" date="2015-07" db="EMBL/GenBank/DDBJ databases">
        <title>Adaptation to a free-living lifestyle via gene acquisitions in the diplomonad Trepomonas sp. PC1.</title>
        <authorList>
            <person name="Xu F."/>
            <person name="Jerlstrom-Hultqvist J."/>
            <person name="Kolisko M."/>
            <person name="Simpson A.G.B."/>
            <person name="Roger A.J."/>
            <person name="Svard S.G."/>
            <person name="Andersson J.O."/>
        </authorList>
    </citation>
    <scope>NUCLEOTIDE SEQUENCE</scope>
    <source>
        <strain evidence="2">PC1</strain>
    </source>
</reference>
<dbReference type="CDD" id="cd22265">
    <property type="entry name" value="UDM1_RNF168"/>
    <property type="match status" value="1"/>
</dbReference>
<dbReference type="AlphaFoldDB" id="A0A146K118"/>
<evidence type="ECO:0008006" key="3">
    <source>
        <dbReference type="Google" id="ProtNLM"/>
    </source>
</evidence>
<keyword evidence="1" id="KW-0175">Coiled coil</keyword>
<protein>
    <recommendedName>
        <fullName evidence="3">Rubicon Homology domain-containing protein</fullName>
    </recommendedName>
</protein>
<proteinExistence type="predicted"/>
<sequence length="1134" mass="133005">KNTEHNYRQGEVEPLFNKFSGIAKPLTNNNVEDFIKLLYQVIEVNLQKKQTPHDMIKLAEKTQFALIYQQAHNQSYLNPPNKDQAVFSAFVRQLIINNQVSAFLKEVSPLLVPSMYFTEAKIPFAGAICDIIDFPSENLDWDLRLYTQLTEPQIAEIQQYLTGNMQQRMESICKWFSHVDTYQLTKILEEMKKTDENEEIEQILSNLTPFQKMIKPKFTLSQQTLQWVAFQQLSPKLLSNIMLFVSSKKQDKPTHYQKFADSFKSSCKEAAFCYQLSVKLHNCEELKDFYVPIESLTMINQTLELLDQIQSEKGFGYLFLWQMFNLIEFEWAKAMMLLTIFDFPIKMKAVEITEGSIAHLIQLQKDEKIQQIIDKEQNQNLRVIMQRMNKFVIQQEPQMIVMQWLSNYKMITQVINTNYELFQQVLQTQPSYDQKLTAEVFKIKVNPQYVVQESQITFIQRNESKAFFRQLHEIVDQKQMHKVDDMVTLLFANQIYGNDKDRSVQNVYISLTKNKEATSEHFTKMITEGHLDEFVQLLLDNQIFLIPCYYQDAFVFDIKGLKQLLETTQKEDVKEESEHQNPIAEPQLQAEKQVLEVISIKPEETKKEPEVVQIKPKEIEEPIQILPTEPVQIIPAEPEPEIEIKIEPKEELLEIKIDESEDNHDFGNFFDAPVEVKVDTTQAEETIKQQEMENQKLQEERRKALEEKLLAEKLATELQERQLKELEQQEELHRQEEQRKLDELRKEEQNRPQTLVIADEDSDSDEIIVVHSQASNTIPNNQSVLPLNVVRLVNNQVSVEFEEFEPKPFMRFKPMPDNTEIRGITKTICPTIEIKTEDYKATIDYFTIQQHQHNRILQNEENQKIFYEEPLKHTSGNLEEIDMLIEGKFTFGVDPTLQERIPFESFCGKFNTNLNKCKRCGKAVEISQIEDFEQSGDILRKKNSCCSYFEDVFCFKCFGSFSQEELIPFSFKPRPVSLMALNEIYADWYAPYFKKTDVEKMFFIKEQYKLDRKQRHLISFYLNKFQNNCEKLGLIINHYSHYQLNEHLKEEGTYSLNDLNKLIIKAESVHGQILLQVVQHFQNCKKCQKSMQICSCCDKAIPQNKVANCPACKCNVHSNHMAKSGVCQKCDGYE</sequence>
<feature type="non-terminal residue" evidence="2">
    <location>
        <position position="1"/>
    </location>
</feature>
<gene>
    <name evidence="2" type="ORF">TPC1_30058</name>
</gene>